<keyword evidence="1" id="KW-0812">Transmembrane</keyword>
<keyword evidence="1" id="KW-1133">Transmembrane helix</keyword>
<keyword evidence="1" id="KW-0472">Membrane</keyword>
<dbReference type="AlphaFoldDB" id="K0TG53"/>
<gene>
    <name evidence="2" type="ORF">THAOC_02228</name>
</gene>
<evidence type="ECO:0000313" key="3">
    <source>
        <dbReference type="Proteomes" id="UP000266841"/>
    </source>
</evidence>
<reference evidence="2 3" key="1">
    <citation type="journal article" date="2012" name="Genome Biol.">
        <title>Genome and low-iron response of an oceanic diatom adapted to chronic iron limitation.</title>
        <authorList>
            <person name="Lommer M."/>
            <person name="Specht M."/>
            <person name="Roy A.S."/>
            <person name="Kraemer L."/>
            <person name="Andreson R."/>
            <person name="Gutowska M.A."/>
            <person name="Wolf J."/>
            <person name="Bergner S.V."/>
            <person name="Schilhabel M.B."/>
            <person name="Klostermeier U.C."/>
            <person name="Beiko R.G."/>
            <person name="Rosenstiel P."/>
            <person name="Hippler M."/>
            <person name="Laroche J."/>
        </authorList>
    </citation>
    <scope>NUCLEOTIDE SEQUENCE [LARGE SCALE GENOMIC DNA]</scope>
    <source>
        <strain evidence="2 3">CCMP1005</strain>
    </source>
</reference>
<accession>K0TG53</accession>
<proteinExistence type="predicted"/>
<organism evidence="2 3">
    <name type="scientific">Thalassiosira oceanica</name>
    <name type="common">Marine diatom</name>
    <dbReference type="NCBI Taxonomy" id="159749"/>
    <lineage>
        <taxon>Eukaryota</taxon>
        <taxon>Sar</taxon>
        <taxon>Stramenopiles</taxon>
        <taxon>Ochrophyta</taxon>
        <taxon>Bacillariophyta</taxon>
        <taxon>Coscinodiscophyceae</taxon>
        <taxon>Thalassiosirophycidae</taxon>
        <taxon>Thalassiosirales</taxon>
        <taxon>Thalassiosiraceae</taxon>
        <taxon>Thalassiosira</taxon>
    </lineage>
</organism>
<comment type="caution">
    <text evidence="2">The sequence shown here is derived from an EMBL/GenBank/DDBJ whole genome shotgun (WGS) entry which is preliminary data.</text>
</comment>
<sequence length="175" mass="18837">MALLCWCWRRCPAASMGGTRARGPLGSLAEASFVRCGSAEAAQIQMIGGGECLDGVDWRRWSPGSGAAVASSPMYYRLLPPNCNSAVYCGRVSSFSGRRQQLGCARLLAAFALLTSAYFYGTSMGSSIQSQDPFSLLCHVMDLAPQHFAISCLSSWRTHSTNSAGLNLLHRDMNK</sequence>
<dbReference type="EMBL" id="AGNL01002583">
    <property type="protein sequence ID" value="EJK76029.1"/>
    <property type="molecule type" value="Genomic_DNA"/>
</dbReference>
<feature type="transmembrane region" description="Helical" evidence="1">
    <location>
        <begin position="103"/>
        <end position="121"/>
    </location>
</feature>
<keyword evidence="3" id="KW-1185">Reference proteome</keyword>
<dbReference type="Proteomes" id="UP000266841">
    <property type="component" value="Unassembled WGS sequence"/>
</dbReference>
<name>K0TG53_THAOC</name>
<protein>
    <submittedName>
        <fullName evidence="2">Uncharacterized protein</fullName>
    </submittedName>
</protein>
<evidence type="ECO:0000313" key="2">
    <source>
        <dbReference type="EMBL" id="EJK76029.1"/>
    </source>
</evidence>
<evidence type="ECO:0000256" key="1">
    <source>
        <dbReference type="SAM" id="Phobius"/>
    </source>
</evidence>